<dbReference type="RefSeq" id="WP_267566248.1">
    <property type="nucleotide sequence ID" value="NZ_JAPNTZ010000010.1"/>
</dbReference>
<sequence length="110" mass="11557">MNTDAIVDELVAEGLDDWVPVDTVIGAAREAADAAGVDFRGLTVTVLERLIVGGLMVAGDIGEDGFESWPDPAPEMVRKVVAQVESFDWTPLGGACWLANTAAGDERARG</sequence>
<evidence type="ECO:0000313" key="2">
    <source>
        <dbReference type="Proteomes" id="UP001151002"/>
    </source>
</evidence>
<proteinExistence type="predicted"/>
<evidence type="ECO:0000313" key="1">
    <source>
        <dbReference type="EMBL" id="MCY1141854.1"/>
    </source>
</evidence>
<protein>
    <submittedName>
        <fullName evidence="1">Uncharacterized protein</fullName>
    </submittedName>
</protein>
<dbReference type="Proteomes" id="UP001151002">
    <property type="component" value="Unassembled WGS sequence"/>
</dbReference>
<accession>A0ABT4B5T4</accession>
<dbReference type="EMBL" id="JAPNTZ010000010">
    <property type="protein sequence ID" value="MCY1141854.1"/>
    <property type="molecule type" value="Genomic_DNA"/>
</dbReference>
<keyword evidence="2" id="KW-1185">Reference proteome</keyword>
<gene>
    <name evidence="1" type="ORF">OWR29_27985</name>
</gene>
<comment type="caution">
    <text evidence="1">The sequence shown here is derived from an EMBL/GenBank/DDBJ whole genome shotgun (WGS) entry which is preliminary data.</text>
</comment>
<organism evidence="1 2">
    <name type="scientific">Paractinoplanes pyxinae</name>
    <dbReference type="NCBI Taxonomy" id="2997416"/>
    <lineage>
        <taxon>Bacteria</taxon>
        <taxon>Bacillati</taxon>
        <taxon>Actinomycetota</taxon>
        <taxon>Actinomycetes</taxon>
        <taxon>Micromonosporales</taxon>
        <taxon>Micromonosporaceae</taxon>
        <taxon>Paractinoplanes</taxon>
    </lineage>
</organism>
<name>A0ABT4B5T4_9ACTN</name>
<reference evidence="1" key="1">
    <citation type="submission" date="2022-11" db="EMBL/GenBank/DDBJ databases">
        <authorList>
            <person name="Somphong A."/>
            <person name="Phongsopitanun W."/>
        </authorList>
    </citation>
    <scope>NUCLEOTIDE SEQUENCE</scope>
    <source>
        <strain evidence="1">Pm04-4</strain>
    </source>
</reference>